<evidence type="ECO:0008006" key="2">
    <source>
        <dbReference type="Google" id="ProtNLM"/>
    </source>
</evidence>
<accession>A0A6J4NQ80</accession>
<protein>
    <recommendedName>
        <fullName evidence="2">UspA domain-containing protein</fullName>
    </recommendedName>
</protein>
<dbReference type="AlphaFoldDB" id="A0A6J4NQ80"/>
<gene>
    <name evidence="1" type="ORF">AVDCRST_MAG47-3034</name>
</gene>
<name>A0A6J4NQ80_9ACTN</name>
<reference evidence="1" key="1">
    <citation type="submission" date="2020-02" db="EMBL/GenBank/DDBJ databases">
        <authorList>
            <person name="Meier V. D."/>
        </authorList>
    </citation>
    <scope>NUCLEOTIDE SEQUENCE</scope>
    <source>
        <strain evidence="1">AVDCRST_MAG47</strain>
    </source>
</reference>
<organism evidence="1">
    <name type="scientific">uncultured Nocardioidaceae bacterium</name>
    <dbReference type="NCBI Taxonomy" id="253824"/>
    <lineage>
        <taxon>Bacteria</taxon>
        <taxon>Bacillati</taxon>
        <taxon>Actinomycetota</taxon>
        <taxon>Actinomycetes</taxon>
        <taxon>Propionibacteriales</taxon>
        <taxon>Nocardioidaceae</taxon>
        <taxon>environmental samples</taxon>
    </lineage>
</organism>
<dbReference type="SUPFAM" id="SSF52402">
    <property type="entry name" value="Adenine nucleotide alpha hydrolases-like"/>
    <property type="match status" value="1"/>
</dbReference>
<evidence type="ECO:0000313" key="1">
    <source>
        <dbReference type="EMBL" id="CAA9394616.1"/>
    </source>
</evidence>
<sequence length="185" mass="19993">MTGSDQESPTYDVVLLVEQPLSRQDAVQVRGLHEQAPDPVRYHLLLPVEDAAARVESAMGALASGDALVAAPMVLEHDEVQDIQRELLDQARTDLASCLRCLEEAGAKATGQTVTEEPIDALVDKVKEVGAAEVIVLTRSHVVAEFFHVDWTSRARRKLGVPVLHLLEHESFDEQAGGGEGVTGL</sequence>
<proteinExistence type="predicted"/>
<dbReference type="Gene3D" id="3.40.50.620">
    <property type="entry name" value="HUPs"/>
    <property type="match status" value="1"/>
</dbReference>
<dbReference type="InterPro" id="IPR014729">
    <property type="entry name" value="Rossmann-like_a/b/a_fold"/>
</dbReference>
<dbReference type="EMBL" id="CADCUK010000201">
    <property type="protein sequence ID" value="CAA9394616.1"/>
    <property type="molecule type" value="Genomic_DNA"/>
</dbReference>